<name>A0AA50KAA4_9GAMM</name>
<dbReference type="KEGG" id="sog:RA178_12305"/>
<proteinExistence type="predicted"/>
<gene>
    <name evidence="1" type="ORF">RA178_12305</name>
</gene>
<protein>
    <recommendedName>
        <fullName evidence="2">Adhesin</fullName>
    </recommendedName>
</protein>
<dbReference type="AlphaFoldDB" id="A0AA50KAA4"/>
<organism evidence="1">
    <name type="scientific">Shewanella oncorhynchi</name>
    <dbReference type="NCBI Taxonomy" id="2726434"/>
    <lineage>
        <taxon>Bacteria</taxon>
        <taxon>Pseudomonadati</taxon>
        <taxon>Pseudomonadota</taxon>
        <taxon>Gammaproteobacteria</taxon>
        <taxon>Alteromonadales</taxon>
        <taxon>Shewanellaceae</taxon>
        <taxon>Shewanella</taxon>
    </lineage>
</organism>
<dbReference type="RefSeq" id="WP_306682028.1">
    <property type="nucleotide sequence ID" value="NZ_CP132914.1"/>
</dbReference>
<dbReference type="Proteomes" id="UP001236800">
    <property type="component" value="Chromosome"/>
</dbReference>
<evidence type="ECO:0008006" key="2">
    <source>
        <dbReference type="Google" id="ProtNLM"/>
    </source>
</evidence>
<sequence>MNKHLLIVRQPVFYCLVGLYLLSPLLQSAVAETIINIGKGSGIVWEGMPFTATNYAITSTSYHPNPILDINSSVAFINPVDLSVLSCVPDNALTTIAGYKVFKIAQGVGIIPRAMVTANYVLNNGVPETLTGTIGLPTTQAKTTSGAVITNPLSGMAWCLAPRMSSSANFYQENSYINATVTGTWVMIADGTQVSQSSISLYDVNFSTGSVANFNWSPIFSRTTTLRVSTLQCNVSTMGTINFGTVAHNTQNNAELSSLSYPVITQCTQDNSEGTVGVDANINLQFRALTGLYEGNITRLALNEGGGYITGEINNVTGSGRCSDGTGVPFNSTQLRVGSITNTQTSQNITNQVTWRLCSGGSSLPIGNVTASAEMLVTFN</sequence>
<accession>A0AA50KAA4</accession>
<reference evidence="1" key="1">
    <citation type="submission" date="2023-08" db="EMBL/GenBank/DDBJ databases">
        <title>Complete genome sequence of Shewanella oncorhynchi Z-P2, a siderophore putrebactin-producing bacterium.</title>
        <authorList>
            <person name="Zhang Y."/>
        </authorList>
    </citation>
    <scope>NUCLEOTIDE SEQUENCE</scope>
    <source>
        <strain evidence="1">Z-P2</strain>
    </source>
</reference>
<dbReference type="EMBL" id="CP132914">
    <property type="protein sequence ID" value="WMB71224.1"/>
    <property type="molecule type" value="Genomic_DNA"/>
</dbReference>
<dbReference type="GeneID" id="301339978"/>
<evidence type="ECO:0000313" key="1">
    <source>
        <dbReference type="EMBL" id="WMB71224.1"/>
    </source>
</evidence>